<dbReference type="InterPro" id="IPR036188">
    <property type="entry name" value="FAD/NAD-bd_sf"/>
</dbReference>
<comment type="cofactor">
    <cofactor evidence="1">
        <name>FAD</name>
        <dbReference type="ChEBI" id="CHEBI:57692"/>
    </cofactor>
</comment>
<reference evidence="11 12" key="1">
    <citation type="submission" date="2006-10" db="EMBL/GenBank/DDBJ databases">
        <title>Complete sequence of Syntrophobacter fumaroxidans MPOB.</title>
        <authorList>
            <consortium name="US DOE Joint Genome Institute"/>
            <person name="Copeland A."/>
            <person name="Lucas S."/>
            <person name="Lapidus A."/>
            <person name="Barry K."/>
            <person name="Detter J.C."/>
            <person name="Glavina del Rio T."/>
            <person name="Hammon N."/>
            <person name="Israni S."/>
            <person name="Pitluck S."/>
            <person name="Goltsman E.G."/>
            <person name="Martinez M."/>
            <person name="Schmutz J."/>
            <person name="Larimer F."/>
            <person name="Land M."/>
            <person name="Hauser L."/>
            <person name="Kyrpides N."/>
            <person name="Kim E."/>
            <person name="Boone D.R."/>
            <person name="Brockman F."/>
            <person name="Culley D."/>
            <person name="Ferry J."/>
            <person name="Gunsalus R."/>
            <person name="McInerney M.J."/>
            <person name="Morrison M."/>
            <person name="Plugge C."/>
            <person name="Rohlin L."/>
            <person name="Scholten J."/>
            <person name="Sieber J."/>
            <person name="Stams A.J.M."/>
            <person name="Worm P."/>
            <person name="Henstra A.M."/>
            <person name="Richardson P."/>
        </authorList>
    </citation>
    <scope>NUCLEOTIDE SEQUENCE [LARGE SCALE GENOMIC DNA]</scope>
    <source>
        <strain evidence="12">DSM 10017 / MPOB</strain>
    </source>
</reference>
<feature type="region of interest" description="Disordered" evidence="9">
    <location>
        <begin position="184"/>
        <end position="203"/>
    </location>
</feature>
<protein>
    <submittedName>
        <fullName evidence="11">4Fe-4S ferredoxin, iron-sulfur binding domain protein</fullName>
    </submittedName>
</protein>
<keyword evidence="12" id="KW-1185">Reference proteome</keyword>
<dbReference type="SUPFAM" id="SSF51971">
    <property type="entry name" value="Nucleotide-binding domain"/>
    <property type="match status" value="1"/>
</dbReference>
<dbReference type="KEGG" id="sfu:Sfum_1173"/>
<comment type="similarity">
    <text evidence="2">Belongs to the HdrA family.</text>
</comment>
<dbReference type="PROSITE" id="PS51379">
    <property type="entry name" value="4FE4S_FER_2"/>
    <property type="match status" value="4"/>
</dbReference>
<evidence type="ECO:0000256" key="6">
    <source>
        <dbReference type="ARBA" id="ARBA00023002"/>
    </source>
</evidence>
<accession>A0LHG4</accession>
<dbReference type="GO" id="GO:0016491">
    <property type="term" value="F:oxidoreductase activity"/>
    <property type="evidence" value="ECO:0007669"/>
    <property type="project" value="UniProtKB-KW"/>
</dbReference>
<keyword evidence="5" id="KW-0274">FAD</keyword>
<keyword evidence="6" id="KW-0560">Oxidoreductase</keyword>
<feature type="domain" description="4Fe-4S ferredoxin-type" evidence="10">
    <location>
        <begin position="23"/>
        <end position="52"/>
    </location>
</feature>
<evidence type="ECO:0000256" key="3">
    <source>
        <dbReference type="ARBA" id="ARBA00022485"/>
    </source>
</evidence>
<keyword evidence="8" id="KW-0411">Iron-sulfur</keyword>
<evidence type="ECO:0000313" key="11">
    <source>
        <dbReference type="EMBL" id="ABK16866.1"/>
    </source>
</evidence>
<evidence type="ECO:0000256" key="8">
    <source>
        <dbReference type="ARBA" id="ARBA00023014"/>
    </source>
</evidence>
<keyword evidence="5" id="KW-0285">Flavoprotein</keyword>
<evidence type="ECO:0000256" key="2">
    <source>
        <dbReference type="ARBA" id="ARBA00006561"/>
    </source>
</evidence>
<evidence type="ECO:0000256" key="1">
    <source>
        <dbReference type="ARBA" id="ARBA00001974"/>
    </source>
</evidence>
<dbReference type="Gene3D" id="3.50.50.60">
    <property type="entry name" value="FAD/NAD(P)-binding domain"/>
    <property type="match status" value="2"/>
</dbReference>
<dbReference type="GO" id="GO:0051539">
    <property type="term" value="F:4 iron, 4 sulfur cluster binding"/>
    <property type="evidence" value="ECO:0007669"/>
    <property type="project" value="UniProtKB-KW"/>
</dbReference>
<evidence type="ECO:0000313" key="12">
    <source>
        <dbReference type="Proteomes" id="UP000001784"/>
    </source>
</evidence>
<dbReference type="PANTHER" id="PTHR43498">
    <property type="entry name" value="FERREDOXIN:COB-COM HETERODISULFIDE REDUCTASE SUBUNIT A"/>
    <property type="match status" value="1"/>
</dbReference>
<gene>
    <name evidence="11" type="ordered locus">Sfum_1173</name>
</gene>
<keyword evidence="7" id="KW-0408">Iron</keyword>
<feature type="domain" description="4Fe-4S ferredoxin-type" evidence="10">
    <location>
        <begin position="912"/>
        <end position="941"/>
    </location>
</feature>
<feature type="domain" description="4Fe-4S ferredoxin-type" evidence="10">
    <location>
        <begin position="70"/>
        <end position="105"/>
    </location>
</feature>
<dbReference type="SUPFAM" id="SSF54862">
    <property type="entry name" value="4Fe-4S ferredoxins"/>
    <property type="match status" value="2"/>
</dbReference>
<dbReference type="eggNOG" id="COG1148">
    <property type="taxonomic scope" value="Bacteria"/>
</dbReference>
<dbReference type="InterPro" id="IPR017896">
    <property type="entry name" value="4Fe4S_Fe-S-bd"/>
</dbReference>
<feature type="compositionally biased region" description="Basic and acidic residues" evidence="9">
    <location>
        <begin position="184"/>
        <end position="195"/>
    </location>
</feature>
<proteinExistence type="inferred from homology"/>
<organism evidence="11 12">
    <name type="scientific">Syntrophobacter fumaroxidans (strain DSM 10017 / MPOB)</name>
    <dbReference type="NCBI Taxonomy" id="335543"/>
    <lineage>
        <taxon>Bacteria</taxon>
        <taxon>Pseudomonadati</taxon>
        <taxon>Thermodesulfobacteriota</taxon>
        <taxon>Syntrophobacteria</taxon>
        <taxon>Syntrophobacterales</taxon>
        <taxon>Syntrophobacteraceae</taxon>
        <taxon>Syntrophobacter</taxon>
    </lineage>
</organism>
<evidence type="ECO:0000256" key="4">
    <source>
        <dbReference type="ARBA" id="ARBA00022723"/>
    </source>
</evidence>
<evidence type="ECO:0000256" key="9">
    <source>
        <dbReference type="SAM" id="MobiDB-lite"/>
    </source>
</evidence>
<dbReference type="GO" id="GO:0046872">
    <property type="term" value="F:metal ion binding"/>
    <property type="evidence" value="ECO:0007669"/>
    <property type="project" value="UniProtKB-KW"/>
</dbReference>
<dbReference type="InParanoid" id="A0LHG4"/>
<dbReference type="Pfam" id="PF13450">
    <property type="entry name" value="NAD_binding_8"/>
    <property type="match status" value="1"/>
</dbReference>
<dbReference type="EMBL" id="CP000478">
    <property type="protein sequence ID" value="ABK16866.1"/>
    <property type="molecule type" value="Genomic_DNA"/>
</dbReference>
<dbReference type="InterPro" id="IPR017900">
    <property type="entry name" value="4Fe4S_Fe_S_CS"/>
</dbReference>
<dbReference type="Gene3D" id="3.30.70.20">
    <property type="match status" value="2"/>
</dbReference>
<dbReference type="Pfam" id="PF12838">
    <property type="entry name" value="Fer4_7"/>
    <property type="match status" value="1"/>
</dbReference>
<dbReference type="Pfam" id="PF13484">
    <property type="entry name" value="Fer4_16"/>
    <property type="match status" value="1"/>
</dbReference>
<evidence type="ECO:0000256" key="5">
    <source>
        <dbReference type="ARBA" id="ARBA00022827"/>
    </source>
</evidence>
<sequence>MTNSQLQSLSGTEGNFHAEVLQKPRYVDLDKCISCGACAGKCPTVVIDAFNAGLGKRKAIYKYYAQAIPSGYAIDAENCRQLGHGKKCGICAKVCPADAVDYGQKEKLLNLQVGAVILATGFQAFDPTRIDTYGYATHPNVVTALEFERLLSAGGPTSGHLHRPSELVLKEEISALETEIEKLDRRTRQAGDKDGSSPAGGIEHRGRLGAALAELTNKLAAEHEPKRIAWLQCVGSRDINVCDNGYCSGVCCMYAVKEAVIAREHAGGDLEAAIFFMDMRTYGKEFEQYYNRARDNGVRFVRSRVHSVEPDIGTGNLRLGYVKESGEPAEEEFDLVVLSVGLESSPEVRELAGKLDIELDHYQFAKTGSFAPVATSRPGIYACGVLQGPKDIPVSVMEASAAAGAAASNLAAARHTLVQKKTFPEERDVRSEDPRIGVFVCNCGVNISSVVRVPEVVEYASGLPNVVYVQENLFSCSQDAQDKLVGVIKEQNLNRVVVAACSPRTHEPLFQETIRNSSLNKYLFEQANIRDQCSWVHAMDHDAATQKAKDLVRMAVARAALIEPLSMPSVPVNRAALIVGGGVAGMMSALTLARQGFQAHIVEEKDRLGGHALKLTRTWKGEDIPSFLEQLVKDVQDNEAIQVHLNSSISATSGYVGNFKTTIASGGGDGVEIEHGVTILAIGAHSLNPDEYLYGKNSRVFRWHDLDKARDTDLVRKASSAVFIQCVGSREPDRPHCSRICCTFSVQKAVELKELNPEMDVTILYRDIRTYGEREDLYREARRRGVIFIRYDLEHKPVVREIDDGRLEVTVMDHVLRRPITLRPDFITLASAIQTRDADKLAQLFKVPLSQDHFFLEVHMKLRPVDFATDGVFVCGLAHYPKSIDESIAQAQAAAARAATILAQETIEVEGVVSSVDQTMCRGCGKCVDVCPYGSPQLVEVGEGVFVSQIQEALCKGCGACAVACPTGAAAIRHFNDKEVLTMVEAALCK</sequence>
<dbReference type="HOGENOM" id="CLU_004231_2_0_7"/>
<dbReference type="SUPFAM" id="SSF51905">
    <property type="entry name" value="FAD/NAD(P)-binding domain"/>
    <property type="match status" value="1"/>
</dbReference>
<dbReference type="AlphaFoldDB" id="A0LHG4"/>
<dbReference type="PROSITE" id="PS00198">
    <property type="entry name" value="4FE4S_FER_1"/>
    <property type="match status" value="3"/>
</dbReference>
<dbReference type="InterPro" id="IPR039650">
    <property type="entry name" value="HdrA-like"/>
</dbReference>
<dbReference type="Proteomes" id="UP000001784">
    <property type="component" value="Chromosome"/>
</dbReference>
<dbReference type="PANTHER" id="PTHR43498:SF1">
    <property type="entry name" value="COB--COM HETERODISULFIDE REDUCTASE IRON-SULFUR SUBUNIT A"/>
    <property type="match status" value="1"/>
</dbReference>
<feature type="domain" description="4Fe-4S ferredoxin-type" evidence="10">
    <location>
        <begin position="946"/>
        <end position="975"/>
    </location>
</feature>
<evidence type="ECO:0000256" key="7">
    <source>
        <dbReference type="ARBA" id="ARBA00023004"/>
    </source>
</evidence>
<keyword evidence="4" id="KW-0479">Metal-binding</keyword>
<keyword evidence="3" id="KW-0004">4Fe-4S</keyword>
<name>A0LHG4_SYNFM</name>
<evidence type="ECO:0000259" key="10">
    <source>
        <dbReference type="PROSITE" id="PS51379"/>
    </source>
</evidence>
<dbReference type="STRING" id="335543.Sfum_1173"/>